<protein>
    <recommendedName>
        <fullName evidence="6">26S proteasome non-ATPase regulatory subunit 6</fullName>
    </recommendedName>
</protein>
<dbReference type="Gene3D" id="1.25.40.570">
    <property type="match status" value="1"/>
</dbReference>
<dbReference type="AlphaFoldDB" id="A0A9Q1AAS6"/>
<reference evidence="4" key="2">
    <citation type="journal article" date="2023" name="Int. J. Mol. Sci.">
        <title>De Novo Assembly and Annotation of 11 Diverse Shrub Willow (Salix) Genomes Reveals Novel Gene Organization in Sex-Linked Regions.</title>
        <authorList>
            <person name="Hyden B."/>
            <person name="Feng K."/>
            <person name="Yates T.B."/>
            <person name="Jawdy S."/>
            <person name="Cereghino C."/>
            <person name="Smart L.B."/>
            <person name="Muchero W."/>
        </authorList>
    </citation>
    <scope>NUCLEOTIDE SEQUENCE</scope>
    <source>
        <tissue evidence="4">Shoot tip</tissue>
    </source>
</reference>
<evidence type="ECO:0000259" key="3">
    <source>
        <dbReference type="Pfam" id="PF21154"/>
    </source>
</evidence>
<organism evidence="4 5">
    <name type="scientific">Salix koriyanagi</name>
    <dbReference type="NCBI Taxonomy" id="2511006"/>
    <lineage>
        <taxon>Eukaryota</taxon>
        <taxon>Viridiplantae</taxon>
        <taxon>Streptophyta</taxon>
        <taxon>Embryophyta</taxon>
        <taxon>Tracheophyta</taxon>
        <taxon>Spermatophyta</taxon>
        <taxon>Magnoliopsida</taxon>
        <taxon>eudicotyledons</taxon>
        <taxon>Gunneridae</taxon>
        <taxon>Pentapetalae</taxon>
        <taxon>rosids</taxon>
        <taxon>fabids</taxon>
        <taxon>Malpighiales</taxon>
        <taxon>Salicaceae</taxon>
        <taxon>Saliceae</taxon>
        <taxon>Salix</taxon>
    </lineage>
</organism>
<feature type="domain" description="26S proteasome regulatory subunit Rpn7 N-terminal" evidence="2">
    <location>
        <begin position="46"/>
        <end position="143"/>
    </location>
</feature>
<accession>A0A9Q1AAS6</accession>
<evidence type="ECO:0000259" key="2">
    <source>
        <dbReference type="Pfam" id="PF10602"/>
    </source>
</evidence>
<sequence>MGHSHGSVGHIELLALYSASCMLFRFKNFIVCGYSSDMVQFWLFYRIADAEENLGESEVREAHLAKSLFYIRIGDKDKALEQLKVTEGKTVAVGQRMDLVFYTLQLGFFYMDFDLISKSIDKANNLFEEGGDWERKNRLKVVDAPEILTVIGKIPHLSEFLNSLYDCQYKSFFSAFAGLTEQIKLDRYLHPHFRYYMRGGNYPAFIAAGKLHCKIDKVAGVLETNRPDAKNALYQATIKQGDFLLNRIQKLSRVIDL</sequence>
<evidence type="ECO:0000256" key="1">
    <source>
        <dbReference type="ARBA" id="ARBA00022942"/>
    </source>
</evidence>
<evidence type="ECO:0008006" key="6">
    <source>
        <dbReference type="Google" id="ProtNLM"/>
    </source>
</evidence>
<dbReference type="PANTHER" id="PTHR14145">
    <property type="entry name" value="26S PROTESOME SUBUNIT 6"/>
    <property type="match status" value="1"/>
</dbReference>
<feature type="domain" description="26S proteasome regulatory subunit RPN7/PSMD6 C-terminal helix" evidence="3">
    <location>
        <begin position="234"/>
        <end position="255"/>
    </location>
</feature>
<keyword evidence="5" id="KW-1185">Reference proteome</keyword>
<dbReference type="PANTHER" id="PTHR14145:SF1">
    <property type="entry name" value="26S PROTEASOME NON-ATPASE REGULATORY SUBUNIT 6"/>
    <property type="match status" value="1"/>
</dbReference>
<dbReference type="GO" id="GO:0043161">
    <property type="term" value="P:proteasome-mediated ubiquitin-dependent protein catabolic process"/>
    <property type="evidence" value="ECO:0007669"/>
    <property type="project" value="TreeGrafter"/>
</dbReference>
<dbReference type="Proteomes" id="UP001151752">
    <property type="component" value="Chromosome 12"/>
</dbReference>
<evidence type="ECO:0000313" key="4">
    <source>
        <dbReference type="EMBL" id="KAJ6764174.1"/>
    </source>
</evidence>
<gene>
    <name evidence="4" type="ORF">OIU74_023117</name>
</gene>
<dbReference type="InterPro" id="IPR045135">
    <property type="entry name" value="Rpn7_N"/>
</dbReference>
<dbReference type="GO" id="GO:0000502">
    <property type="term" value="C:proteasome complex"/>
    <property type="evidence" value="ECO:0007669"/>
    <property type="project" value="UniProtKB-KW"/>
</dbReference>
<reference evidence="4" key="1">
    <citation type="submission" date="2022-11" db="EMBL/GenBank/DDBJ databases">
        <authorList>
            <person name="Hyden B.L."/>
            <person name="Feng K."/>
            <person name="Yates T."/>
            <person name="Jawdy S."/>
            <person name="Smart L.B."/>
            <person name="Muchero W."/>
        </authorList>
    </citation>
    <scope>NUCLEOTIDE SEQUENCE</scope>
    <source>
        <tissue evidence="4">Shoot tip</tissue>
    </source>
</reference>
<dbReference type="InterPro" id="IPR019585">
    <property type="entry name" value="Rpn7/CSN1"/>
</dbReference>
<dbReference type="Pfam" id="PF21154">
    <property type="entry name" value="RPN7_PSMD6_C"/>
    <property type="match status" value="1"/>
</dbReference>
<dbReference type="InterPro" id="IPR049549">
    <property type="entry name" value="RPN7_PSMD6_C"/>
</dbReference>
<comment type="caution">
    <text evidence="4">The sequence shown here is derived from an EMBL/GenBank/DDBJ whole genome shotgun (WGS) entry which is preliminary data.</text>
</comment>
<name>A0A9Q1AAS6_9ROSI</name>
<dbReference type="EMBL" id="JAPFFM010000004">
    <property type="protein sequence ID" value="KAJ6764174.1"/>
    <property type="molecule type" value="Genomic_DNA"/>
</dbReference>
<keyword evidence="1" id="KW-0647">Proteasome</keyword>
<evidence type="ECO:0000313" key="5">
    <source>
        <dbReference type="Proteomes" id="UP001151752"/>
    </source>
</evidence>
<dbReference type="Pfam" id="PF10602">
    <property type="entry name" value="RPN7"/>
    <property type="match status" value="1"/>
</dbReference>
<proteinExistence type="predicted"/>